<dbReference type="EMBL" id="NHTK01006073">
    <property type="protein sequence ID" value="PPQ65154.1"/>
    <property type="molecule type" value="Genomic_DNA"/>
</dbReference>
<reference evidence="1 2" key="1">
    <citation type="journal article" date="2018" name="Evol. Lett.">
        <title>Horizontal gene cluster transfer increased hallucinogenic mushroom diversity.</title>
        <authorList>
            <person name="Reynolds H.T."/>
            <person name="Vijayakumar V."/>
            <person name="Gluck-Thaler E."/>
            <person name="Korotkin H.B."/>
            <person name="Matheny P.B."/>
            <person name="Slot J.C."/>
        </authorList>
    </citation>
    <scope>NUCLEOTIDE SEQUENCE [LARGE SCALE GENOMIC DNA]</scope>
    <source>
        <strain evidence="1 2">2629</strain>
    </source>
</reference>
<evidence type="ECO:0000313" key="2">
    <source>
        <dbReference type="Proteomes" id="UP000284842"/>
    </source>
</evidence>
<proteinExistence type="predicted"/>
<dbReference type="SUPFAM" id="SSF52047">
    <property type="entry name" value="RNI-like"/>
    <property type="match status" value="1"/>
</dbReference>
<dbReference type="Proteomes" id="UP000284842">
    <property type="component" value="Unassembled WGS sequence"/>
</dbReference>
<dbReference type="Gene3D" id="3.80.10.10">
    <property type="entry name" value="Ribonuclease Inhibitor"/>
    <property type="match status" value="1"/>
</dbReference>
<sequence length="478" mass="53002">MPESPKHTVQSCNQVPMELIDLIIGHLRDDSQSFVTDLKACSLVARSWVPVCRAYLFKEVHIVSSAIEPHSMDRYKQLAALIKQNQTIAKFIRSIQFITILTVGDVDIASVESLDNHFPVISQTSEVRSLDITIEGGRKRYQTGTAYFGWCYLLDWYLSTKQLTTISLTGIDEVPILSILLAPQLTTLNITGCYLASTVEESSLDLRSQHSSFALENLKAHFITGFSSSLLGLCTRLRVMDLYSVAFTGSNNTNELALPAFPRLASLEVGSIDGWDLSEGTHCVADGHTVFPAVTSFKVLCPLESKFPRFRTLQSLSLIYDGSDYAFDWSELSQLVNDSLPHLTHLQLAIHAEEDAEPILESIQKVLSPHNGVNVIRSFELELHESLGDVEDWWDTSENAWTQLGNTLSSASDFPCLRKASISLEIGCANGDESDESLMSEVLKGKGCSDFRSVLSGPLEALIAREEVEVHYEVDITF</sequence>
<dbReference type="AlphaFoldDB" id="A0A409VFX2"/>
<evidence type="ECO:0000313" key="1">
    <source>
        <dbReference type="EMBL" id="PPQ65154.1"/>
    </source>
</evidence>
<gene>
    <name evidence="1" type="ORF">CVT24_011049</name>
</gene>
<accession>A0A409VFX2</accession>
<protein>
    <recommendedName>
        <fullName evidence="3">F-box domain-containing protein</fullName>
    </recommendedName>
</protein>
<dbReference type="InterPro" id="IPR032675">
    <property type="entry name" value="LRR_dom_sf"/>
</dbReference>
<dbReference type="InParanoid" id="A0A409VFX2"/>
<keyword evidence="2" id="KW-1185">Reference proteome</keyword>
<organism evidence="1 2">
    <name type="scientific">Panaeolus cyanescens</name>
    <dbReference type="NCBI Taxonomy" id="181874"/>
    <lineage>
        <taxon>Eukaryota</taxon>
        <taxon>Fungi</taxon>
        <taxon>Dikarya</taxon>
        <taxon>Basidiomycota</taxon>
        <taxon>Agaricomycotina</taxon>
        <taxon>Agaricomycetes</taxon>
        <taxon>Agaricomycetidae</taxon>
        <taxon>Agaricales</taxon>
        <taxon>Agaricineae</taxon>
        <taxon>Galeropsidaceae</taxon>
        <taxon>Panaeolus</taxon>
    </lineage>
</organism>
<dbReference type="OrthoDB" id="2788229at2759"/>
<comment type="caution">
    <text evidence="1">The sequence shown here is derived from an EMBL/GenBank/DDBJ whole genome shotgun (WGS) entry which is preliminary data.</text>
</comment>
<name>A0A409VFX2_9AGAR</name>
<evidence type="ECO:0008006" key="3">
    <source>
        <dbReference type="Google" id="ProtNLM"/>
    </source>
</evidence>